<evidence type="ECO:0000313" key="1">
    <source>
        <dbReference type="EMBL" id="KAK5978674.1"/>
    </source>
</evidence>
<gene>
    <name evidence="1" type="ORF">GCK32_012994</name>
</gene>
<sequence>MRNNASDGTAFIDGDKKPIASFTYGISSPAMFNKYMLRTYVVFSGRVPFRDKAKIGKMENAKIRVYYELHKMFSELEHFYIWPTGKRVFRYGDDGFRQPRNPYSWLYTMFDKRARNPYSWMNE</sequence>
<keyword evidence="2" id="KW-1185">Reference proteome</keyword>
<proteinExistence type="predicted"/>
<evidence type="ECO:0000313" key="2">
    <source>
        <dbReference type="Proteomes" id="UP001331761"/>
    </source>
</evidence>
<accession>A0AAN8IL87</accession>
<organism evidence="1 2">
    <name type="scientific">Trichostrongylus colubriformis</name>
    <name type="common">Black scour worm</name>
    <dbReference type="NCBI Taxonomy" id="6319"/>
    <lineage>
        <taxon>Eukaryota</taxon>
        <taxon>Metazoa</taxon>
        <taxon>Ecdysozoa</taxon>
        <taxon>Nematoda</taxon>
        <taxon>Chromadorea</taxon>
        <taxon>Rhabditida</taxon>
        <taxon>Rhabditina</taxon>
        <taxon>Rhabditomorpha</taxon>
        <taxon>Strongyloidea</taxon>
        <taxon>Trichostrongylidae</taxon>
        <taxon>Trichostrongylus</taxon>
    </lineage>
</organism>
<dbReference type="EMBL" id="WIXE01009165">
    <property type="protein sequence ID" value="KAK5978674.1"/>
    <property type="molecule type" value="Genomic_DNA"/>
</dbReference>
<reference evidence="1 2" key="1">
    <citation type="submission" date="2019-10" db="EMBL/GenBank/DDBJ databases">
        <title>Assembly and Annotation for the nematode Trichostrongylus colubriformis.</title>
        <authorList>
            <person name="Martin J."/>
        </authorList>
    </citation>
    <scope>NUCLEOTIDE SEQUENCE [LARGE SCALE GENOMIC DNA]</scope>
    <source>
        <strain evidence="1">G859</strain>
        <tissue evidence="1">Whole worm</tissue>
    </source>
</reference>
<name>A0AAN8IL87_TRICO</name>
<protein>
    <submittedName>
        <fullName evidence="1">Uncharacterized protein</fullName>
    </submittedName>
</protein>
<comment type="caution">
    <text evidence="1">The sequence shown here is derived from an EMBL/GenBank/DDBJ whole genome shotgun (WGS) entry which is preliminary data.</text>
</comment>
<dbReference type="AlphaFoldDB" id="A0AAN8IL87"/>
<dbReference type="Proteomes" id="UP001331761">
    <property type="component" value="Unassembled WGS sequence"/>
</dbReference>